<name>A0A0R0BPH1_9GAMM</name>
<dbReference type="OrthoDB" id="9894015at2"/>
<organism evidence="3 4">
    <name type="scientific">Stenotrophomonas koreensis</name>
    <dbReference type="NCBI Taxonomy" id="266128"/>
    <lineage>
        <taxon>Bacteria</taxon>
        <taxon>Pseudomonadati</taxon>
        <taxon>Pseudomonadota</taxon>
        <taxon>Gammaproteobacteria</taxon>
        <taxon>Lysobacterales</taxon>
        <taxon>Lysobacteraceae</taxon>
        <taxon>Stenotrophomonas</taxon>
    </lineage>
</organism>
<feature type="signal peptide" evidence="2">
    <location>
        <begin position="1"/>
        <end position="24"/>
    </location>
</feature>
<keyword evidence="2" id="KW-0732">Signal</keyword>
<keyword evidence="4" id="KW-1185">Reference proteome</keyword>
<reference evidence="3 4" key="1">
    <citation type="submission" date="2015-05" db="EMBL/GenBank/DDBJ databases">
        <title>Genome sequencing and analysis of members of genus Stenotrophomonas.</title>
        <authorList>
            <person name="Patil P.P."/>
            <person name="Midha S."/>
            <person name="Patil P.B."/>
        </authorList>
    </citation>
    <scope>NUCLEOTIDE SEQUENCE [LARGE SCALE GENOMIC DNA]</scope>
    <source>
        <strain evidence="3 4">DSM 17805</strain>
    </source>
</reference>
<accession>A0A0R0BPH1</accession>
<feature type="chain" id="PRO_5006392786" evidence="2">
    <location>
        <begin position="25"/>
        <end position="139"/>
    </location>
</feature>
<dbReference type="Proteomes" id="UP000051254">
    <property type="component" value="Unassembled WGS sequence"/>
</dbReference>
<feature type="compositionally biased region" description="Polar residues" evidence="1">
    <location>
        <begin position="24"/>
        <end position="34"/>
    </location>
</feature>
<dbReference type="STRING" id="266128.ABB25_11820"/>
<protein>
    <submittedName>
        <fullName evidence="3">Uncharacterized protein</fullName>
    </submittedName>
</protein>
<feature type="region of interest" description="Disordered" evidence="1">
    <location>
        <begin position="24"/>
        <end position="56"/>
    </location>
</feature>
<dbReference type="PATRIC" id="fig|266128.3.peg.1428"/>
<dbReference type="EMBL" id="LDJH01000024">
    <property type="protein sequence ID" value="KRG55569.1"/>
    <property type="molecule type" value="Genomic_DNA"/>
</dbReference>
<dbReference type="AlphaFoldDB" id="A0A0R0BPH1"/>
<gene>
    <name evidence="3" type="ORF">ABB25_11820</name>
</gene>
<evidence type="ECO:0000313" key="4">
    <source>
        <dbReference type="Proteomes" id="UP000051254"/>
    </source>
</evidence>
<comment type="caution">
    <text evidence="3">The sequence shown here is derived from an EMBL/GenBank/DDBJ whole genome shotgun (WGS) entry which is preliminary data.</text>
</comment>
<evidence type="ECO:0000256" key="2">
    <source>
        <dbReference type="SAM" id="SignalP"/>
    </source>
</evidence>
<evidence type="ECO:0000256" key="1">
    <source>
        <dbReference type="SAM" id="MobiDB-lite"/>
    </source>
</evidence>
<sequence length="139" mass="15084">MNLRIASLILLAALHGALLAPTHAQTRAQGQQPATVEDDDAGSGFEPPETNGGEMGFSTAALVANMRLCGAGEPQLTAFYNREKRSGFSLYLNDPSFNSEFDKGFVLGTQHMQVAHQRGYAKPDQRMCQALGMRLNNTR</sequence>
<evidence type="ECO:0000313" key="3">
    <source>
        <dbReference type="EMBL" id="KRG55569.1"/>
    </source>
</evidence>
<proteinExistence type="predicted"/>
<dbReference type="RefSeq" id="WP_057667042.1">
    <property type="nucleotide sequence ID" value="NZ_LDJH01000024.1"/>
</dbReference>